<name>A0A9D2CYZ9_9FIRM</name>
<evidence type="ECO:0000313" key="2">
    <source>
        <dbReference type="EMBL" id="HIZ03414.1"/>
    </source>
</evidence>
<proteinExistence type="predicted"/>
<dbReference type="InterPro" id="IPR000073">
    <property type="entry name" value="AB_hydrolase_1"/>
</dbReference>
<keyword evidence="2" id="KW-0378">Hydrolase</keyword>
<dbReference type="Proteomes" id="UP000824132">
    <property type="component" value="Unassembled WGS sequence"/>
</dbReference>
<comment type="caution">
    <text evidence="2">The sequence shown here is derived from an EMBL/GenBank/DDBJ whole genome shotgun (WGS) entry which is preliminary data.</text>
</comment>
<gene>
    <name evidence="2" type="ORF">H9727_03925</name>
</gene>
<dbReference type="PANTHER" id="PTHR43798">
    <property type="entry name" value="MONOACYLGLYCEROL LIPASE"/>
    <property type="match status" value="1"/>
</dbReference>
<accession>A0A9D2CYZ9</accession>
<evidence type="ECO:0000259" key="1">
    <source>
        <dbReference type="Pfam" id="PF12697"/>
    </source>
</evidence>
<sequence length="220" mass="24636">MFLHGYLSSKECFTSQIKYFSKFYRVTAFDFIGFGQSSPLTEPWAVGDYAAHAARLLSALGVRRGARLIAHSFGGRVALKLLSQDATLFKKAVLAGCAGIPPRRGFSYHCRVRAYRAVKKFAPHFAERKFGSAEYRTLSPVMRESYKKIVNEDLTPCLCKIRAEVLYVFGEKDAQTPLYMAEKLTKGTKGSALVVMPACGHFCFAEDPARFNAVAREFFR</sequence>
<dbReference type="Gene3D" id="3.40.50.1820">
    <property type="entry name" value="alpha/beta hydrolase"/>
    <property type="match status" value="1"/>
</dbReference>
<dbReference type="PANTHER" id="PTHR43798:SF33">
    <property type="entry name" value="HYDROLASE, PUTATIVE (AFU_ORTHOLOGUE AFUA_2G14860)-RELATED"/>
    <property type="match status" value="1"/>
</dbReference>
<reference evidence="2" key="1">
    <citation type="journal article" date="2021" name="PeerJ">
        <title>Extensive microbial diversity within the chicken gut microbiome revealed by metagenomics and culture.</title>
        <authorList>
            <person name="Gilroy R."/>
            <person name="Ravi A."/>
            <person name="Getino M."/>
            <person name="Pursley I."/>
            <person name="Horton D.L."/>
            <person name="Alikhan N.F."/>
            <person name="Baker D."/>
            <person name="Gharbi K."/>
            <person name="Hall N."/>
            <person name="Watson M."/>
            <person name="Adriaenssens E.M."/>
            <person name="Foster-Nyarko E."/>
            <person name="Jarju S."/>
            <person name="Secka A."/>
            <person name="Antonio M."/>
            <person name="Oren A."/>
            <person name="Chaudhuri R.R."/>
            <person name="La Ragione R."/>
            <person name="Hildebrand F."/>
            <person name="Pallen M.J."/>
        </authorList>
    </citation>
    <scope>NUCLEOTIDE SEQUENCE</scope>
    <source>
        <strain evidence="2">CHK187-5294</strain>
    </source>
</reference>
<dbReference type="InterPro" id="IPR029058">
    <property type="entry name" value="AB_hydrolase_fold"/>
</dbReference>
<feature type="domain" description="AB hydrolase-1" evidence="1">
    <location>
        <begin position="2"/>
        <end position="213"/>
    </location>
</feature>
<dbReference type="EMBL" id="DXCL01000025">
    <property type="protein sequence ID" value="HIZ03414.1"/>
    <property type="molecule type" value="Genomic_DNA"/>
</dbReference>
<evidence type="ECO:0000313" key="3">
    <source>
        <dbReference type="Proteomes" id="UP000824132"/>
    </source>
</evidence>
<organism evidence="2 3">
    <name type="scientific">Candidatus Borkfalkia avistercoris</name>
    <dbReference type="NCBI Taxonomy" id="2838504"/>
    <lineage>
        <taxon>Bacteria</taxon>
        <taxon>Bacillati</taxon>
        <taxon>Bacillota</taxon>
        <taxon>Clostridia</taxon>
        <taxon>Christensenellales</taxon>
        <taxon>Christensenellaceae</taxon>
        <taxon>Candidatus Borkfalkia</taxon>
    </lineage>
</organism>
<dbReference type="GO" id="GO:0016787">
    <property type="term" value="F:hydrolase activity"/>
    <property type="evidence" value="ECO:0007669"/>
    <property type="project" value="UniProtKB-KW"/>
</dbReference>
<dbReference type="Pfam" id="PF12697">
    <property type="entry name" value="Abhydrolase_6"/>
    <property type="match status" value="1"/>
</dbReference>
<dbReference type="InterPro" id="IPR050266">
    <property type="entry name" value="AB_hydrolase_sf"/>
</dbReference>
<reference evidence="2" key="2">
    <citation type="submission" date="2021-04" db="EMBL/GenBank/DDBJ databases">
        <authorList>
            <person name="Gilroy R."/>
        </authorList>
    </citation>
    <scope>NUCLEOTIDE SEQUENCE</scope>
    <source>
        <strain evidence="2">CHK187-5294</strain>
    </source>
</reference>
<dbReference type="AlphaFoldDB" id="A0A9D2CYZ9"/>
<dbReference type="PRINTS" id="PR00111">
    <property type="entry name" value="ABHYDROLASE"/>
</dbReference>
<dbReference type="SUPFAM" id="SSF53474">
    <property type="entry name" value="alpha/beta-Hydrolases"/>
    <property type="match status" value="1"/>
</dbReference>
<protein>
    <submittedName>
        <fullName evidence="2">Alpha/beta hydrolase</fullName>
    </submittedName>
</protein>
<dbReference type="GO" id="GO:0016020">
    <property type="term" value="C:membrane"/>
    <property type="evidence" value="ECO:0007669"/>
    <property type="project" value="TreeGrafter"/>
</dbReference>